<organism evidence="1 2">
    <name type="scientific">Sphenostylis stenocarpa</name>
    <dbReference type="NCBI Taxonomy" id="92480"/>
    <lineage>
        <taxon>Eukaryota</taxon>
        <taxon>Viridiplantae</taxon>
        <taxon>Streptophyta</taxon>
        <taxon>Embryophyta</taxon>
        <taxon>Tracheophyta</taxon>
        <taxon>Spermatophyta</taxon>
        <taxon>Magnoliopsida</taxon>
        <taxon>eudicotyledons</taxon>
        <taxon>Gunneridae</taxon>
        <taxon>Pentapetalae</taxon>
        <taxon>rosids</taxon>
        <taxon>fabids</taxon>
        <taxon>Fabales</taxon>
        <taxon>Fabaceae</taxon>
        <taxon>Papilionoideae</taxon>
        <taxon>50 kb inversion clade</taxon>
        <taxon>NPAAA clade</taxon>
        <taxon>indigoferoid/millettioid clade</taxon>
        <taxon>Phaseoleae</taxon>
        <taxon>Sphenostylis</taxon>
    </lineage>
</organism>
<protein>
    <submittedName>
        <fullName evidence="1">Uncharacterized protein</fullName>
    </submittedName>
</protein>
<name>A0AA86VZF7_9FABA</name>
<accession>A0AA86VZF7</accession>
<sequence>MLASSCCRQDSATNKTSFISLLFSIFLCVSHLSRMKAYKPCITFGHLHENFQKPRDHTTEKKKKKSSRTHTNTHAWKIAVWLVDPAF</sequence>
<evidence type="ECO:0000313" key="1">
    <source>
        <dbReference type="EMBL" id="CAJ1963995.1"/>
    </source>
</evidence>
<dbReference type="AlphaFoldDB" id="A0AA86VZF7"/>
<dbReference type="Gramene" id="rna-AYBTSS11_LOCUS20074">
    <property type="protein sequence ID" value="CAJ1963995.1"/>
    <property type="gene ID" value="gene-AYBTSS11_LOCUS20074"/>
</dbReference>
<keyword evidence="2" id="KW-1185">Reference proteome</keyword>
<reference evidence="1" key="1">
    <citation type="submission" date="2023-10" db="EMBL/GenBank/DDBJ databases">
        <authorList>
            <person name="Domelevo Entfellner J.-B."/>
        </authorList>
    </citation>
    <scope>NUCLEOTIDE SEQUENCE</scope>
</reference>
<evidence type="ECO:0000313" key="2">
    <source>
        <dbReference type="Proteomes" id="UP001189624"/>
    </source>
</evidence>
<dbReference type="Proteomes" id="UP001189624">
    <property type="component" value="Chromosome 6"/>
</dbReference>
<proteinExistence type="predicted"/>
<dbReference type="EMBL" id="OY731403">
    <property type="protein sequence ID" value="CAJ1963995.1"/>
    <property type="molecule type" value="Genomic_DNA"/>
</dbReference>
<gene>
    <name evidence="1" type="ORF">AYBTSS11_LOCUS20074</name>
</gene>